<organism evidence="1">
    <name type="scientific">Prevotella sp. Sc00033</name>
    <dbReference type="NCBI Taxonomy" id="1231729"/>
    <lineage>
        <taxon>Bacteria</taxon>
        <taxon>Pseudomonadati</taxon>
        <taxon>Bacteroidota</taxon>
        <taxon>Bacteroidia</taxon>
        <taxon>Bacteroidales</taxon>
        <taxon>Prevotellaceae</taxon>
        <taxon>Prevotella</taxon>
    </lineage>
</organism>
<reference evidence="1" key="1">
    <citation type="journal article" date="2014" name="J. Ind. Microbiol. Biotechnol.">
        <title>Analysis of the bovine rumen microbiome reveals a diversity of Sus-like polysaccharide utilization loci from the bacterial phylum Bacteroidetes.</title>
        <authorList>
            <person name="Rosewarne C.P."/>
            <person name="Pope P.B."/>
            <person name="Cheung J.L."/>
            <person name="Morrison M."/>
        </authorList>
    </citation>
    <scope>NUCLEOTIDE SEQUENCE</scope>
    <source>
        <strain evidence="1">Sc00033</strain>
    </source>
</reference>
<accession>W5QTF4</accession>
<protein>
    <submittedName>
        <fullName evidence="1">Uncharacterized protein</fullName>
    </submittedName>
</protein>
<dbReference type="EMBL" id="JX424622">
    <property type="protein sequence ID" value="AGH14058.1"/>
    <property type="molecule type" value="Genomic_DNA"/>
</dbReference>
<evidence type="ECO:0000313" key="1">
    <source>
        <dbReference type="EMBL" id="AGH14058.1"/>
    </source>
</evidence>
<dbReference type="AlphaFoldDB" id="W5QTF4"/>
<dbReference type="InterPro" id="IPR011604">
    <property type="entry name" value="PDDEXK-like_dom_sf"/>
</dbReference>
<sequence>MNEIYPLLRFPERGTILYPFRRHPLVVPGGLEQSFARELSAKLPAGVECLLNACIITTDKQPPYYPDLALVVAGRPEIRIDVEIDEPYRKVTREPIHYLSCGDVFRDHLLNRHGWTVVRLAVQQITQEPSICADYLVELVTCMLNDMTSVQQHVFTSVPFPVARWGRNDALKMAYWQKVAGEDKQWIEDRYDLDEHEQKCKLHVKPFDKTADMCEKMSTFRDAGHYEQDADIDFEPDEHIYIYKGIKRMLPVSSLIAYFFDEFQALPQAENQWRYKSIPVEESLDRWERAGRTASEVGTFVHLQTENYFQRGFFETEYELRIGDSVEIVSVEQEKLHFLRFIRDYDIEPYRQEWPVYDKDLNIAGTIDLICKDDDGQFTIYDWKRSSKVVNAQGQPIVEGFRGKMSHNGISLPDTSFYHYCIQQNLYRYMLERHYGIHVKAMNLVVLCPEFPTYYVAQVPKMDQLIQQIVAICQQNDLGHRLL</sequence>
<dbReference type="Gene3D" id="3.90.320.10">
    <property type="match status" value="1"/>
</dbReference>
<name>W5QTF4_9BACT</name>
<proteinExistence type="predicted"/>